<keyword evidence="2" id="KW-1133">Transmembrane helix</keyword>
<accession>A0AAD5YHK3</accession>
<evidence type="ECO:0000313" key="3">
    <source>
        <dbReference type="EMBL" id="KAJ3490581.1"/>
    </source>
</evidence>
<proteinExistence type="predicted"/>
<evidence type="ECO:0000256" key="2">
    <source>
        <dbReference type="SAM" id="Phobius"/>
    </source>
</evidence>
<dbReference type="Proteomes" id="UP001212997">
    <property type="component" value="Unassembled WGS sequence"/>
</dbReference>
<feature type="region of interest" description="Disordered" evidence="1">
    <location>
        <begin position="1"/>
        <end position="27"/>
    </location>
</feature>
<evidence type="ECO:0000313" key="4">
    <source>
        <dbReference type="Proteomes" id="UP001212997"/>
    </source>
</evidence>
<feature type="compositionally biased region" description="Polar residues" evidence="1">
    <location>
        <begin position="231"/>
        <end position="241"/>
    </location>
</feature>
<feature type="region of interest" description="Disordered" evidence="1">
    <location>
        <begin position="283"/>
        <end position="302"/>
    </location>
</feature>
<keyword evidence="4" id="KW-1185">Reference proteome</keyword>
<feature type="region of interest" description="Disordered" evidence="1">
    <location>
        <begin position="194"/>
        <end position="218"/>
    </location>
</feature>
<keyword evidence="2" id="KW-0472">Membrane</keyword>
<feature type="region of interest" description="Disordered" evidence="1">
    <location>
        <begin position="231"/>
        <end position="277"/>
    </location>
</feature>
<dbReference type="AlphaFoldDB" id="A0AAD5YHK3"/>
<organism evidence="3 4">
    <name type="scientific">Meripilus lineatus</name>
    <dbReference type="NCBI Taxonomy" id="2056292"/>
    <lineage>
        <taxon>Eukaryota</taxon>
        <taxon>Fungi</taxon>
        <taxon>Dikarya</taxon>
        <taxon>Basidiomycota</taxon>
        <taxon>Agaricomycotina</taxon>
        <taxon>Agaricomycetes</taxon>
        <taxon>Polyporales</taxon>
        <taxon>Meripilaceae</taxon>
        <taxon>Meripilus</taxon>
    </lineage>
</organism>
<name>A0AAD5YHK3_9APHY</name>
<reference evidence="3" key="1">
    <citation type="submission" date="2022-07" db="EMBL/GenBank/DDBJ databases">
        <title>Genome Sequence of Physisporinus lineatus.</title>
        <authorList>
            <person name="Buettner E."/>
        </authorList>
    </citation>
    <scope>NUCLEOTIDE SEQUENCE</scope>
    <source>
        <strain evidence="3">VT162</strain>
    </source>
</reference>
<dbReference type="EMBL" id="JANAWD010000026">
    <property type="protein sequence ID" value="KAJ3490581.1"/>
    <property type="molecule type" value="Genomic_DNA"/>
</dbReference>
<keyword evidence="2" id="KW-0812">Transmembrane</keyword>
<feature type="region of interest" description="Disordered" evidence="1">
    <location>
        <begin position="368"/>
        <end position="400"/>
    </location>
</feature>
<feature type="compositionally biased region" description="Low complexity" evidence="1">
    <location>
        <begin position="146"/>
        <end position="160"/>
    </location>
</feature>
<feature type="compositionally biased region" description="Polar residues" evidence="1">
    <location>
        <begin position="255"/>
        <end position="270"/>
    </location>
</feature>
<feature type="compositionally biased region" description="Basic and acidic residues" evidence="1">
    <location>
        <begin position="380"/>
        <end position="392"/>
    </location>
</feature>
<feature type="compositionally biased region" description="Basic and acidic residues" evidence="1">
    <location>
        <begin position="207"/>
        <end position="216"/>
    </location>
</feature>
<feature type="region of interest" description="Disordered" evidence="1">
    <location>
        <begin position="105"/>
        <end position="166"/>
    </location>
</feature>
<protein>
    <submittedName>
        <fullName evidence="3">Uncharacterized protein</fullName>
    </submittedName>
</protein>
<feature type="transmembrane region" description="Helical" evidence="2">
    <location>
        <begin position="547"/>
        <end position="570"/>
    </location>
</feature>
<gene>
    <name evidence="3" type="ORF">NLI96_g1350</name>
</gene>
<evidence type="ECO:0000256" key="1">
    <source>
        <dbReference type="SAM" id="MobiDB-lite"/>
    </source>
</evidence>
<sequence>MSDYPDIPSTPGGRSHRSRPSLVTNASGLAESTMSFSSMTTAEGLSRLSHFPLPPIGVPLSPFEAQLGFRSSLRSSTTMTPPDTPKAPPIVTADPILPHSGSSIISPSGSAGTNSLPLSPPISPVFRARRHLPTPPPSVGSSSIRPPNASSVASPASSHISPHDWHDGSSTLAMDIYEDRLLPTNFITSLLSTVTQEEEDSNPPDHPPPRYKRDPYEPSVVSGIANTVSSYPLTAPSLQTPPYTPRHDYPPQHLRNPSTSDESSARSPTILSGPLYPPLIPTIPTADGRVTPESSRTYGSEVTEASRAAFRTATYTTGVSGDVPVVGVAHATTQSIAPSLGSMNSTTPLMHSAMSRGDVIHEDTIGELADSAGPSTPTTARRDSQRFRENRSVHSTKTSKSYVPSMITRFSAGERRSFKQAMTWFRKKPLPPVPRLPDFSVHQEIEHRRAEATLPLPDLVHRAQTLSKMLDKGDPPHHSPIEGRNKFEELYLPPSSSSAAPLYNNPSASNPGLIRARKGRSQDYSGAAYPEGGSGPRRFAMTKRRKMCCGVGVVVLVVVVVIAIAVGVTVGKKRSSGPKCAGNFAGSLCNLDGCNQLAQNLVNLIPTLNSQFNMTFTSASLQSAVTSAQGSPGKDCKGQASIVDVGTGLDASQFPIRTQWAQAALLWNLVQTQNVSDTTRLQKLVMAAAWSSLGPDGPTTQRQADFTFLSSGYSYNFAAQTATPPPQTFVNIGQPTTEQIGRVNTVANGALDRIYTSAVGNIILPKEDSFSSLLDGDTAAKGHRSQHLQIPRCCFTNPSTIDAMANPSNQKVSSLLTNSSTTPFPPPLACYPGLGVTQLQSVNAFETGAFGLSEAQLETKFDTDNCYPNRPIYGVLDLLRLRLPFVDTRTGLAKQAAVLTRKVLPRTVVYSGEVLSALPGNNNPVSVTNSTIDPRQFGTLSASTFNFNHVLLKYLSSMDVTVAISLVSFILSLQSVPTPVPPVSTTSFFQSIPSLPALEVAVFGTVLPTDVSATYSSFSRPDGTTLFMGTDESVAVRDWSLVAVPSGSVVWAELATSPEVVRDTSFTDVAFNSVFTQTFNFFHFPSGATVNVGNVTGAFHNVQKFSP</sequence>
<comment type="caution">
    <text evidence="3">The sequence shown here is derived from an EMBL/GenBank/DDBJ whole genome shotgun (WGS) entry which is preliminary data.</text>
</comment>